<reference evidence="2" key="1">
    <citation type="submission" date="2020-08" db="EMBL/GenBank/DDBJ databases">
        <title>Multicomponent nature underlies the extraordinary mechanical properties of spider dragline silk.</title>
        <authorList>
            <person name="Kono N."/>
            <person name="Nakamura H."/>
            <person name="Mori M."/>
            <person name="Yoshida Y."/>
            <person name="Ohtoshi R."/>
            <person name="Malay A.D."/>
            <person name="Moran D.A.P."/>
            <person name="Tomita M."/>
            <person name="Numata K."/>
            <person name="Arakawa K."/>
        </authorList>
    </citation>
    <scope>NUCLEOTIDE SEQUENCE</scope>
</reference>
<feature type="compositionally biased region" description="Polar residues" evidence="1">
    <location>
        <begin position="40"/>
        <end position="50"/>
    </location>
</feature>
<protein>
    <submittedName>
        <fullName evidence="2">Uncharacterized protein</fullName>
    </submittedName>
</protein>
<evidence type="ECO:0000256" key="1">
    <source>
        <dbReference type="SAM" id="MobiDB-lite"/>
    </source>
</evidence>
<accession>A0A8X6V9L5</accession>
<evidence type="ECO:0000313" key="3">
    <source>
        <dbReference type="Proteomes" id="UP000887159"/>
    </source>
</evidence>
<gene>
    <name evidence="2" type="ORF">TNCV_1946471</name>
</gene>
<name>A0A8X6V9L5_TRICX</name>
<proteinExistence type="predicted"/>
<feature type="region of interest" description="Disordered" evidence="1">
    <location>
        <begin position="28"/>
        <end position="50"/>
    </location>
</feature>
<sequence length="99" mass="11159">MKDVTLKFIKRVCGLFLKVAFFRYPQRKKSRIDKSGKKGGQSNLEMTRSSKNSVKTSILFTMDALPDRFLCATDPGPRNRCTKSVIVDVFGVVSPGYFC</sequence>
<dbReference type="AlphaFoldDB" id="A0A8X6V9L5"/>
<organism evidence="2 3">
    <name type="scientific">Trichonephila clavipes</name>
    <name type="common">Golden silk orbweaver</name>
    <name type="synonym">Nephila clavipes</name>
    <dbReference type="NCBI Taxonomy" id="2585209"/>
    <lineage>
        <taxon>Eukaryota</taxon>
        <taxon>Metazoa</taxon>
        <taxon>Ecdysozoa</taxon>
        <taxon>Arthropoda</taxon>
        <taxon>Chelicerata</taxon>
        <taxon>Arachnida</taxon>
        <taxon>Araneae</taxon>
        <taxon>Araneomorphae</taxon>
        <taxon>Entelegynae</taxon>
        <taxon>Araneoidea</taxon>
        <taxon>Nephilidae</taxon>
        <taxon>Trichonephila</taxon>
    </lineage>
</organism>
<evidence type="ECO:0000313" key="2">
    <source>
        <dbReference type="EMBL" id="GFY10102.1"/>
    </source>
</evidence>
<dbReference type="Proteomes" id="UP000887159">
    <property type="component" value="Unassembled WGS sequence"/>
</dbReference>
<dbReference type="EMBL" id="BMAU01021294">
    <property type="protein sequence ID" value="GFY10102.1"/>
    <property type="molecule type" value="Genomic_DNA"/>
</dbReference>
<keyword evidence="3" id="KW-1185">Reference proteome</keyword>
<comment type="caution">
    <text evidence="2">The sequence shown here is derived from an EMBL/GenBank/DDBJ whole genome shotgun (WGS) entry which is preliminary data.</text>
</comment>